<dbReference type="Pfam" id="PF00550">
    <property type="entry name" value="PP-binding"/>
    <property type="match status" value="1"/>
</dbReference>
<reference evidence="5 6" key="1">
    <citation type="submission" date="2021-03" db="EMBL/GenBank/DDBJ databases">
        <title>Genomic Encyclopedia of Type Strains, Phase III (KMG-III): the genomes of soil and plant-associated and newly described type strains.</title>
        <authorList>
            <person name="Whitman W."/>
        </authorList>
    </citation>
    <scope>NUCLEOTIDE SEQUENCE [LARGE SCALE GENOMIC DNA]</scope>
    <source>
        <strain evidence="5 6">IMMIB AFH-6</strain>
    </source>
</reference>
<comment type="caution">
    <text evidence="5">The sequence shown here is derived from an EMBL/GenBank/DDBJ whole genome shotgun (WGS) entry which is preliminary data.</text>
</comment>
<dbReference type="InterPro" id="IPR009081">
    <property type="entry name" value="PP-bd_ACP"/>
</dbReference>
<evidence type="ECO:0000256" key="2">
    <source>
        <dbReference type="ARBA" id="ARBA00022553"/>
    </source>
</evidence>
<evidence type="ECO:0000259" key="4">
    <source>
        <dbReference type="PROSITE" id="PS50075"/>
    </source>
</evidence>
<keyword evidence="2 3" id="KW-0597">Phosphoprotein</keyword>
<sequence length="88" mass="10000">MMGTTAVLSRDKIYEKLKGYLEDLFEVPPDRVSLDARLFDDLDLDSIDAVDLVVKLQELTGRKFKPEEFKSVRTVGDVLDQVQALLVE</sequence>
<dbReference type="NCBIfam" id="NF003757">
    <property type="entry name" value="PRK05350.1"/>
    <property type="match status" value="1"/>
</dbReference>
<feature type="domain" description="Carrier" evidence="4">
    <location>
        <begin position="11"/>
        <end position="86"/>
    </location>
</feature>
<evidence type="ECO:0000313" key="6">
    <source>
        <dbReference type="Proteomes" id="UP000781958"/>
    </source>
</evidence>
<comment type="similarity">
    <text evidence="3">Belongs to the acyl carrier protein (ACP) family.</text>
</comment>
<evidence type="ECO:0000256" key="1">
    <source>
        <dbReference type="ARBA" id="ARBA00022450"/>
    </source>
</evidence>
<comment type="pathway">
    <text evidence="3">Lipid metabolism; fatty acid biosynthesis.</text>
</comment>
<keyword evidence="3" id="KW-0444">Lipid biosynthesis</keyword>
<dbReference type="EMBL" id="JAGINP010000005">
    <property type="protein sequence ID" value="MBP2292051.1"/>
    <property type="molecule type" value="Genomic_DNA"/>
</dbReference>
<dbReference type="HAMAP" id="MF_01217">
    <property type="entry name" value="Acyl_carrier"/>
    <property type="match status" value="1"/>
</dbReference>
<comment type="PTM">
    <text evidence="3">4'-phosphopantetheine is transferred from CoA to a specific serine of apo-ACP by AcpS. This modification is essential for activity because fatty acids are bound in thioester linkage to the sulfhydryl of the prosthetic group.</text>
</comment>
<dbReference type="SUPFAM" id="SSF47336">
    <property type="entry name" value="ACP-like"/>
    <property type="match status" value="1"/>
</dbReference>
<evidence type="ECO:0000256" key="3">
    <source>
        <dbReference type="HAMAP-Rule" id="MF_01217"/>
    </source>
</evidence>
<comment type="subcellular location">
    <subcellularLocation>
        <location evidence="3">Cytoplasm</location>
    </subcellularLocation>
</comment>
<protein>
    <recommendedName>
        <fullName evidence="3">Acyl carrier protein</fullName>
        <shortName evidence="3">ACP</shortName>
    </recommendedName>
</protein>
<name>A0ABS4SHK5_9PROT</name>
<gene>
    <name evidence="3" type="primary">acpP</name>
    <name evidence="5" type="ORF">J2851_001812</name>
</gene>
<accession>A0ABS4SHK5</accession>
<dbReference type="Proteomes" id="UP000781958">
    <property type="component" value="Unassembled WGS sequence"/>
</dbReference>
<keyword evidence="1 3" id="KW-0596">Phosphopantetheine</keyword>
<keyword evidence="3" id="KW-0276">Fatty acid metabolism</keyword>
<keyword evidence="3" id="KW-0963">Cytoplasm</keyword>
<dbReference type="Gene3D" id="1.10.1200.10">
    <property type="entry name" value="ACP-like"/>
    <property type="match status" value="1"/>
</dbReference>
<proteinExistence type="inferred from homology"/>
<organism evidence="5 6">
    <name type="scientific">Azospirillum rugosum</name>
    <dbReference type="NCBI Taxonomy" id="416170"/>
    <lineage>
        <taxon>Bacteria</taxon>
        <taxon>Pseudomonadati</taxon>
        <taxon>Pseudomonadota</taxon>
        <taxon>Alphaproteobacteria</taxon>
        <taxon>Rhodospirillales</taxon>
        <taxon>Azospirillaceae</taxon>
        <taxon>Azospirillum</taxon>
    </lineage>
</organism>
<dbReference type="InterPro" id="IPR036736">
    <property type="entry name" value="ACP-like_sf"/>
</dbReference>
<keyword evidence="3" id="KW-0443">Lipid metabolism</keyword>
<feature type="modified residue" description="O-(pantetheine 4'-phosphoryl)serine" evidence="3">
    <location>
        <position position="46"/>
    </location>
</feature>
<comment type="function">
    <text evidence="3">Carrier of the growing fatty acid chain in fatty acid biosynthesis.</text>
</comment>
<dbReference type="InterPro" id="IPR003231">
    <property type="entry name" value="ACP"/>
</dbReference>
<dbReference type="RefSeq" id="WP_246500524.1">
    <property type="nucleotide sequence ID" value="NZ_JAGINP010000005.1"/>
</dbReference>
<keyword evidence="3" id="KW-0275">Fatty acid biosynthesis</keyword>
<evidence type="ECO:0000313" key="5">
    <source>
        <dbReference type="EMBL" id="MBP2292051.1"/>
    </source>
</evidence>
<dbReference type="PROSITE" id="PS50075">
    <property type="entry name" value="CARRIER"/>
    <property type="match status" value="1"/>
</dbReference>
<keyword evidence="6" id="KW-1185">Reference proteome</keyword>